<accession>A0AAD4XC11</accession>
<dbReference type="FunFam" id="3.50.50.60:FF:000226">
    <property type="entry name" value="Flavin-containing monooxygenase"/>
    <property type="match status" value="1"/>
</dbReference>
<keyword evidence="3 6" id="KW-0274">FAD</keyword>
<dbReference type="InterPro" id="IPR036188">
    <property type="entry name" value="FAD/NAD-bd_sf"/>
</dbReference>
<keyword evidence="4" id="KW-0521">NADP</keyword>
<comment type="cofactor">
    <cofactor evidence="6">
        <name>FAD</name>
        <dbReference type="ChEBI" id="CHEBI:57692"/>
    </cofactor>
</comment>
<keyword evidence="2 6" id="KW-0285">Flavoprotein</keyword>
<dbReference type="PANTHER" id="PTHR23023">
    <property type="entry name" value="DIMETHYLANILINE MONOOXYGENASE"/>
    <property type="match status" value="1"/>
</dbReference>
<evidence type="ECO:0000313" key="9">
    <source>
        <dbReference type="Proteomes" id="UP001202328"/>
    </source>
</evidence>
<dbReference type="Proteomes" id="UP001202328">
    <property type="component" value="Unassembled WGS sequence"/>
</dbReference>
<keyword evidence="5 6" id="KW-0560">Oxidoreductase</keyword>
<keyword evidence="6" id="KW-0503">Monooxygenase</keyword>
<keyword evidence="7" id="KW-1133">Transmembrane helix</keyword>
<sequence length="410" mass="47107">MEYIHSYALHFNLYPYIKFNTKVININYLVQEGQDMLSWSHWGGTDQAFGYPKGKWEIATVAGQEHQVHEVEFVILCIGRFSGVPNIPDFPPNKGPDAFLNGKVIHSMDYSAMDDSEAAKFVRGKRVVVVGLQKSALDIADECAIANEMLIGMYLIIFHTVYILVTYTLIVFLNSCSINLATLLSPLRWAASKFVESYIKSKFPLKKYNMVPEHSFLQEISSCSISTAPEKFYDKVEEGSIIFKQSRGFSFYKDGLVFDDDVRKPLETDVVILATGYKGDEKLKNIFKSPTFQNYIMGSSKSTVALYRECIHPRIPQLAVIGYSESVANLYTSEMMCRWLAHLLVDGFKLPSIKRMEKNVLEWEKFFKRYSGQYYRHSCIGVLHIWYNDQLCKDMGCNPRRKKGFYAEMF</sequence>
<dbReference type="Pfam" id="PF00743">
    <property type="entry name" value="FMO-like"/>
    <property type="match status" value="1"/>
</dbReference>
<name>A0AAD4XC11_9MAGN</name>
<keyword evidence="7" id="KW-0472">Membrane</keyword>
<keyword evidence="7" id="KW-0812">Transmembrane</keyword>
<proteinExistence type="inferred from homology"/>
<dbReference type="EMBL" id="JAJJMB010011896">
    <property type="protein sequence ID" value="KAI3895918.1"/>
    <property type="molecule type" value="Genomic_DNA"/>
</dbReference>
<evidence type="ECO:0000256" key="6">
    <source>
        <dbReference type="RuleBase" id="RU361177"/>
    </source>
</evidence>
<evidence type="ECO:0000256" key="4">
    <source>
        <dbReference type="ARBA" id="ARBA00022857"/>
    </source>
</evidence>
<dbReference type="EC" id="1.-.-.-" evidence="6"/>
<dbReference type="SUPFAM" id="SSF51905">
    <property type="entry name" value="FAD/NAD(P)-binding domain"/>
    <property type="match status" value="1"/>
</dbReference>
<dbReference type="InterPro" id="IPR000960">
    <property type="entry name" value="Flavin_mOase"/>
</dbReference>
<comment type="caution">
    <text evidence="8">The sequence shown here is derived from an EMBL/GenBank/DDBJ whole genome shotgun (WGS) entry which is preliminary data.</text>
</comment>
<protein>
    <recommendedName>
        <fullName evidence="6">Flavin-containing monooxygenase</fullName>
        <ecNumber evidence="6">1.-.-.-</ecNumber>
    </recommendedName>
</protein>
<feature type="transmembrane region" description="Helical" evidence="7">
    <location>
        <begin position="154"/>
        <end position="173"/>
    </location>
</feature>
<reference evidence="8" key="1">
    <citation type="submission" date="2022-04" db="EMBL/GenBank/DDBJ databases">
        <title>A functionally conserved STORR gene fusion in Papaver species that diverged 16.8 million years ago.</title>
        <authorList>
            <person name="Catania T."/>
        </authorList>
    </citation>
    <scope>NUCLEOTIDE SEQUENCE</scope>
    <source>
        <strain evidence="8">S-188037</strain>
    </source>
</reference>
<dbReference type="GO" id="GO:0004499">
    <property type="term" value="F:N,N-dimethylaniline monooxygenase activity"/>
    <property type="evidence" value="ECO:0007669"/>
    <property type="project" value="InterPro"/>
</dbReference>
<dbReference type="PIRSF" id="PIRSF000332">
    <property type="entry name" value="FMO"/>
    <property type="match status" value="1"/>
</dbReference>
<dbReference type="GO" id="GO:0050661">
    <property type="term" value="F:NADP binding"/>
    <property type="evidence" value="ECO:0007669"/>
    <property type="project" value="InterPro"/>
</dbReference>
<dbReference type="GO" id="GO:0050660">
    <property type="term" value="F:flavin adenine dinucleotide binding"/>
    <property type="evidence" value="ECO:0007669"/>
    <property type="project" value="InterPro"/>
</dbReference>
<evidence type="ECO:0000313" key="8">
    <source>
        <dbReference type="EMBL" id="KAI3895918.1"/>
    </source>
</evidence>
<organism evidence="8 9">
    <name type="scientific">Papaver atlanticum</name>
    <dbReference type="NCBI Taxonomy" id="357466"/>
    <lineage>
        <taxon>Eukaryota</taxon>
        <taxon>Viridiplantae</taxon>
        <taxon>Streptophyta</taxon>
        <taxon>Embryophyta</taxon>
        <taxon>Tracheophyta</taxon>
        <taxon>Spermatophyta</taxon>
        <taxon>Magnoliopsida</taxon>
        <taxon>Ranunculales</taxon>
        <taxon>Papaveraceae</taxon>
        <taxon>Papaveroideae</taxon>
        <taxon>Papaver</taxon>
    </lineage>
</organism>
<evidence type="ECO:0000256" key="7">
    <source>
        <dbReference type="SAM" id="Phobius"/>
    </source>
</evidence>
<gene>
    <name evidence="8" type="ORF">MKW98_025709</name>
</gene>
<dbReference type="InterPro" id="IPR020946">
    <property type="entry name" value="Flavin_mOase-like"/>
</dbReference>
<dbReference type="AlphaFoldDB" id="A0AAD4XC11"/>
<dbReference type="Gene3D" id="3.50.50.60">
    <property type="entry name" value="FAD/NAD(P)-binding domain"/>
    <property type="match status" value="2"/>
</dbReference>
<comment type="similarity">
    <text evidence="1 6">Belongs to the FMO family.</text>
</comment>
<evidence type="ECO:0000256" key="2">
    <source>
        <dbReference type="ARBA" id="ARBA00022630"/>
    </source>
</evidence>
<evidence type="ECO:0000256" key="5">
    <source>
        <dbReference type="ARBA" id="ARBA00023002"/>
    </source>
</evidence>
<evidence type="ECO:0000256" key="3">
    <source>
        <dbReference type="ARBA" id="ARBA00022827"/>
    </source>
</evidence>
<keyword evidence="9" id="KW-1185">Reference proteome</keyword>
<dbReference type="InterPro" id="IPR050346">
    <property type="entry name" value="FMO-like"/>
</dbReference>
<evidence type="ECO:0000256" key="1">
    <source>
        <dbReference type="ARBA" id="ARBA00009183"/>
    </source>
</evidence>